<dbReference type="Pfam" id="PF08478">
    <property type="entry name" value="POTRA_1"/>
    <property type="match status" value="1"/>
</dbReference>
<organism evidence="11 12">
    <name type="scientific">Desulfoglaeba alkanexedens ALDC</name>
    <dbReference type="NCBI Taxonomy" id="980445"/>
    <lineage>
        <taxon>Bacteria</taxon>
        <taxon>Pseudomonadati</taxon>
        <taxon>Thermodesulfobacteriota</taxon>
        <taxon>Syntrophobacteria</taxon>
        <taxon>Syntrophobacterales</taxon>
        <taxon>Syntrophobacteraceae</taxon>
        <taxon>Desulfoglaeba</taxon>
    </lineage>
</organism>
<dbReference type="RefSeq" id="WP_137424638.1">
    <property type="nucleotide sequence ID" value="NZ_CP040098.1"/>
</dbReference>
<dbReference type="Gene3D" id="3.40.50.11690">
    <property type="entry name" value="Cell division protein FtsQ/DivIB"/>
    <property type="match status" value="1"/>
</dbReference>
<dbReference type="PANTHER" id="PTHR35851:SF1">
    <property type="entry name" value="CELL DIVISION PROTEIN FTSQ"/>
    <property type="match status" value="1"/>
</dbReference>
<dbReference type="InterPro" id="IPR045335">
    <property type="entry name" value="FtsQ_C_sf"/>
</dbReference>
<keyword evidence="2" id="KW-1003">Cell membrane</keyword>
<evidence type="ECO:0000313" key="11">
    <source>
        <dbReference type="EMBL" id="QCQ22460.1"/>
    </source>
</evidence>
<keyword evidence="12" id="KW-1185">Reference proteome</keyword>
<reference evidence="11 12" key="1">
    <citation type="submission" date="2019-05" db="EMBL/GenBank/DDBJ databases">
        <title>The Complete Genome Sequence of the n-alkane-degrading Desulfoglaeba alkanexedens ALDC reveals multiple alkylsuccinate synthase gene clusters.</title>
        <authorList>
            <person name="Callaghan A.V."/>
            <person name="Davidova I.A."/>
            <person name="Duncan K.E."/>
            <person name="Morris B."/>
            <person name="McInerney M.J."/>
        </authorList>
    </citation>
    <scope>NUCLEOTIDE SEQUENCE [LARGE SCALE GENOMIC DNA]</scope>
    <source>
        <strain evidence="11 12">ALDC</strain>
    </source>
</reference>
<dbReference type="InterPro" id="IPR034746">
    <property type="entry name" value="POTRA"/>
</dbReference>
<name>A0A4P8L3M6_9BACT</name>
<feature type="domain" description="POTRA" evidence="10">
    <location>
        <begin position="55"/>
        <end position="123"/>
    </location>
</feature>
<protein>
    <submittedName>
        <fullName evidence="11">FtsQ-type POTRA domain-containing protein</fullName>
    </submittedName>
</protein>
<evidence type="ECO:0000256" key="2">
    <source>
        <dbReference type="ARBA" id="ARBA00022475"/>
    </source>
</evidence>
<dbReference type="Gene3D" id="3.10.20.310">
    <property type="entry name" value="membrane protein fhac"/>
    <property type="match status" value="1"/>
</dbReference>
<comment type="subcellular location">
    <subcellularLocation>
        <location evidence="1">Membrane</location>
    </subcellularLocation>
</comment>
<gene>
    <name evidence="11" type="ORF">FDQ92_09975</name>
</gene>
<evidence type="ECO:0000256" key="4">
    <source>
        <dbReference type="ARBA" id="ARBA00022618"/>
    </source>
</evidence>
<evidence type="ECO:0000256" key="7">
    <source>
        <dbReference type="ARBA" id="ARBA00023136"/>
    </source>
</evidence>
<evidence type="ECO:0000256" key="6">
    <source>
        <dbReference type="ARBA" id="ARBA00022989"/>
    </source>
</evidence>
<dbReference type="Proteomes" id="UP000298602">
    <property type="component" value="Chromosome"/>
</dbReference>
<evidence type="ECO:0000256" key="5">
    <source>
        <dbReference type="ARBA" id="ARBA00022692"/>
    </source>
</evidence>
<keyword evidence="7 9" id="KW-0472">Membrane</keyword>
<dbReference type="KEGG" id="dax:FDQ92_09975"/>
<keyword evidence="3" id="KW-0997">Cell inner membrane</keyword>
<dbReference type="Pfam" id="PF03799">
    <property type="entry name" value="FtsQ_DivIB_C"/>
    <property type="match status" value="1"/>
</dbReference>
<dbReference type="AlphaFoldDB" id="A0A4P8L3M6"/>
<proteinExistence type="predicted"/>
<reference evidence="11 12" key="2">
    <citation type="submission" date="2019-05" db="EMBL/GenBank/DDBJ databases">
        <authorList>
            <person name="Suflita J.M."/>
            <person name="Marks C.R."/>
        </authorList>
    </citation>
    <scope>NUCLEOTIDE SEQUENCE [LARGE SCALE GENOMIC DNA]</scope>
    <source>
        <strain evidence="11 12">ALDC</strain>
    </source>
</reference>
<evidence type="ECO:0000256" key="8">
    <source>
        <dbReference type="ARBA" id="ARBA00023306"/>
    </source>
</evidence>
<dbReference type="InterPro" id="IPR005548">
    <property type="entry name" value="Cell_div_FtsQ/DivIB_C"/>
</dbReference>
<keyword evidence="6 9" id="KW-1133">Transmembrane helix</keyword>
<dbReference type="OrthoDB" id="5510599at2"/>
<dbReference type="InterPro" id="IPR013685">
    <property type="entry name" value="POTRA_FtsQ_type"/>
</dbReference>
<evidence type="ECO:0000256" key="3">
    <source>
        <dbReference type="ARBA" id="ARBA00022519"/>
    </source>
</evidence>
<keyword evidence="8" id="KW-0131">Cell cycle</keyword>
<dbReference type="PANTHER" id="PTHR35851">
    <property type="entry name" value="CELL DIVISION PROTEIN FTSQ"/>
    <property type="match status" value="1"/>
</dbReference>
<keyword evidence="5 9" id="KW-0812">Transmembrane</keyword>
<sequence>MTGKANQYRRDPGDRTCRVVWFKTIGVLVLAGFAVVGLSAAFARGYHALLESSILQLRSVEITGLERLDRRTVLDTLGVPKGANVLSLRLDRLARRLEGLPWVKDAVLRLDAPGRLVVAVRERKPFAVVHGDTTYLADEEGRLFLETTVQSHLELPLITARSLQELKDGTDLRPEIFQAFRDLLETLERTDWLPPSAVSEFRWEDPFGFVLLTNPKGVTVRVGRGGFKEKLDRLHRLLMVLQERNLLEAVTAVDLDYVDRAFVKGRFGESTGV</sequence>
<dbReference type="EMBL" id="CP040098">
    <property type="protein sequence ID" value="QCQ22460.1"/>
    <property type="molecule type" value="Genomic_DNA"/>
</dbReference>
<dbReference type="InterPro" id="IPR026579">
    <property type="entry name" value="FtsQ"/>
</dbReference>
<evidence type="ECO:0000256" key="9">
    <source>
        <dbReference type="SAM" id="Phobius"/>
    </source>
</evidence>
<dbReference type="PROSITE" id="PS51779">
    <property type="entry name" value="POTRA"/>
    <property type="match status" value="1"/>
</dbReference>
<keyword evidence="4" id="KW-0132">Cell division</keyword>
<evidence type="ECO:0000256" key="1">
    <source>
        <dbReference type="ARBA" id="ARBA00004370"/>
    </source>
</evidence>
<evidence type="ECO:0000313" key="12">
    <source>
        <dbReference type="Proteomes" id="UP000298602"/>
    </source>
</evidence>
<evidence type="ECO:0000259" key="10">
    <source>
        <dbReference type="PROSITE" id="PS51779"/>
    </source>
</evidence>
<accession>A0A4P8L3M6</accession>
<dbReference type="GO" id="GO:0090529">
    <property type="term" value="P:cell septum assembly"/>
    <property type="evidence" value="ECO:0007669"/>
    <property type="project" value="InterPro"/>
</dbReference>
<feature type="transmembrane region" description="Helical" evidence="9">
    <location>
        <begin position="20"/>
        <end position="43"/>
    </location>
</feature>
<dbReference type="GO" id="GO:0016020">
    <property type="term" value="C:membrane"/>
    <property type="evidence" value="ECO:0007669"/>
    <property type="project" value="UniProtKB-SubCell"/>
</dbReference>